<evidence type="ECO:0000313" key="3">
    <source>
        <dbReference type="EMBL" id="KYF84608.1"/>
    </source>
</evidence>
<sequence length="209" mass="22260">MLRAGCAAMLVVTVATAPAHADTPRSESQREPQEARPETQEEDDMLRGEISASPLLAVGLLPALAGGAAFATTFRWQSLSIGVEARMFTSLADTFADGVLVHASLAMPALGVCGHRGALSLCAVFDAGELRITSEPEVSIHARKPWVSSVGLRAAGEWPFSERLSLRGFAELHTNHSRPSIWVNDREIWQVPPLSAVVGVGLVLPVDAF</sequence>
<feature type="compositionally biased region" description="Basic and acidic residues" evidence="1">
    <location>
        <begin position="22"/>
        <end position="39"/>
    </location>
</feature>
<evidence type="ECO:0000256" key="1">
    <source>
        <dbReference type="SAM" id="MobiDB-lite"/>
    </source>
</evidence>
<feature type="chain" id="PRO_5007568515" description="Secreted protein" evidence="2">
    <location>
        <begin position="22"/>
        <end position="209"/>
    </location>
</feature>
<dbReference type="Proteomes" id="UP000075635">
    <property type="component" value="Unassembled WGS sequence"/>
</dbReference>
<dbReference type="EMBL" id="JEMB01001888">
    <property type="protein sequence ID" value="KYF84608.1"/>
    <property type="molecule type" value="Genomic_DNA"/>
</dbReference>
<protein>
    <recommendedName>
        <fullName evidence="5">Secreted protein</fullName>
    </recommendedName>
</protein>
<feature type="region of interest" description="Disordered" evidence="1">
    <location>
        <begin position="18"/>
        <end position="45"/>
    </location>
</feature>
<accession>A0A150RXS8</accession>
<evidence type="ECO:0000256" key="2">
    <source>
        <dbReference type="SAM" id="SignalP"/>
    </source>
</evidence>
<reference evidence="3 4" key="1">
    <citation type="submission" date="2014-02" db="EMBL/GenBank/DDBJ databases">
        <title>The small core and large imbalanced accessory genome model reveals a collaborative survival strategy of Sorangium cellulosum strains in nature.</title>
        <authorList>
            <person name="Han K."/>
            <person name="Peng R."/>
            <person name="Blom J."/>
            <person name="Li Y.-Z."/>
        </authorList>
    </citation>
    <scope>NUCLEOTIDE SEQUENCE [LARGE SCALE GENOMIC DNA]</scope>
    <source>
        <strain evidence="3 4">So0011-07</strain>
    </source>
</reference>
<evidence type="ECO:0008006" key="5">
    <source>
        <dbReference type="Google" id="ProtNLM"/>
    </source>
</evidence>
<organism evidence="3 4">
    <name type="scientific">Sorangium cellulosum</name>
    <name type="common">Polyangium cellulosum</name>
    <dbReference type="NCBI Taxonomy" id="56"/>
    <lineage>
        <taxon>Bacteria</taxon>
        <taxon>Pseudomonadati</taxon>
        <taxon>Myxococcota</taxon>
        <taxon>Polyangia</taxon>
        <taxon>Polyangiales</taxon>
        <taxon>Polyangiaceae</taxon>
        <taxon>Sorangium</taxon>
    </lineage>
</organism>
<comment type="caution">
    <text evidence="3">The sequence shown here is derived from an EMBL/GenBank/DDBJ whole genome shotgun (WGS) entry which is preliminary data.</text>
</comment>
<gene>
    <name evidence="3" type="ORF">BE17_29165</name>
</gene>
<dbReference type="AlphaFoldDB" id="A0A150RXS8"/>
<proteinExistence type="predicted"/>
<keyword evidence="2" id="KW-0732">Signal</keyword>
<name>A0A150RXS8_SORCE</name>
<feature type="signal peptide" evidence="2">
    <location>
        <begin position="1"/>
        <end position="21"/>
    </location>
</feature>
<evidence type="ECO:0000313" key="4">
    <source>
        <dbReference type="Proteomes" id="UP000075635"/>
    </source>
</evidence>